<dbReference type="GO" id="GO:0006310">
    <property type="term" value="P:DNA recombination"/>
    <property type="evidence" value="ECO:0007669"/>
    <property type="project" value="InterPro"/>
</dbReference>
<dbReference type="EMBL" id="BARW01011406">
    <property type="protein sequence ID" value="GAI73308.1"/>
    <property type="molecule type" value="Genomic_DNA"/>
</dbReference>
<name>X1QYE5_9ZZZZ</name>
<dbReference type="GO" id="GO:0000287">
    <property type="term" value="F:magnesium ion binding"/>
    <property type="evidence" value="ECO:0007669"/>
    <property type="project" value="InterPro"/>
</dbReference>
<reference evidence="1" key="1">
    <citation type="journal article" date="2014" name="Front. Microbiol.">
        <title>High frequency of phylogenetically diverse reductive dehalogenase-homologous genes in deep subseafloor sedimentary metagenomes.</title>
        <authorList>
            <person name="Kawai M."/>
            <person name="Futagami T."/>
            <person name="Toyoda A."/>
            <person name="Takaki Y."/>
            <person name="Nishi S."/>
            <person name="Hori S."/>
            <person name="Arai W."/>
            <person name="Tsubouchi T."/>
            <person name="Morono Y."/>
            <person name="Uchiyama I."/>
            <person name="Ito T."/>
            <person name="Fujiyama A."/>
            <person name="Inagaki F."/>
            <person name="Takami H."/>
        </authorList>
    </citation>
    <scope>NUCLEOTIDE SEQUENCE</scope>
    <source>
        <strain evidence="1">Expedition CK06-06</strain>
    </source>
</reference>
<feature type="non-terminal residue" evidence="1">
    <location>
        <position position="1"/>
    </location>
</feature>
<gene>
    <name evidence="1" type="ORF">S12H4_22007</name>
</gene>
<accession>X1QYE5</accession>
<dbReference type="AlphaFoldDB" id="X1QYE5"/>
<dbReference type="InterPro" id="IPR036614">
    <property type="entry name" value="RusA-like_sf"/>
</dbReference>
<evidence type="ECO:0000313" key="1">
    <source>
        <dbReference type="EMBL" id="GAI73308.1"/>
    </source>
</evidence>
<organism evidence="1">
    <name type="scientific">marine sediment metagenome</name>
    <dbReference type="NCBI Taxonomy" id="412755"/>
    <lineage>
        <taxon>unclassified sequences</taxon>
        <taxon>metagenomes</taxon>
        <taxon>ecological metagenomes</taxon>
    </lineage>
</organism>
<dbReference type="SUPFAM" id="SSF103084">
    <property type="entry name" value="Holliday junction resolvase RusA"/>
    <property type="match status" value="1"/>
</dbReference>
<dbReference type="Gene3D" id="3.30.1330.70">
    <property type="entry name" value="Holliday junction resolvase RusA"/>
    <property type="match status" value="1"/>
</dbReference>
<protein>
    <submittedName>
        <fullName evidence="1">Uncharacterized protein</fullName>
    </submittedName>
</protein>
<comment type="caution">
    <text evidence="1">The sequence shown here is derived from an EMBL/GenBank/DDBJ whole genome shotgun (WGS) entry which is preliminary data.</text>
</comment>
<proteinExistence type="predicted"/>
<sequence length="126" mass="14263">VTQLPPVEYSLNWRGHWAERYGAAAVWAYRNAVYYSCVDARNRALASGKLAFIRAKLSLTFIFPEHRRRDLDNLLSRFKPGLDGIVASGLLVDDDAEHLEISGVDIVVDPKRAPLTIIEIEKVEER</sequence>
<dbReference type="GO" id="GO:0006281">
    <property type="term" value="P:DNA repair"/>
    <property type="evidence" value="ECO:0007669"/>
    <property type="project" value="InterPro"/>
</dbReference>